<organism evidence="1 2">
    <name type="scientific">Saccharopolyspora erythraea</name>
    <name type="common">Streptomyces erythraeus</name>
    <dbReference type="NCBI Taxonomy" id="1836"/>
    <lineage>
        <taxon>Bacteria</taxon>
        <taxon>Bacillati</taxon>
        <taxon>Actinomycetota</taxon>
        <taxon>Actinomycetes</taxon>
        <taxon>Pseudonocardiales</taxon>
        <taxon>Pseudonocardiaceae</taxon>
        <taxon>Saccharopolyspora</taxon>
    </lineage>
</organism>
<comment type="caution">
    <text evidence="1">The sequence shown here is derived from an EMBL/GenBank/DDBJ whole genome shotgun (WGS) entry which is preliminary data.</text>
</comment>
<sequence length="245" mass="26076">MTNTFSDHAGDSDVAVDSSLAERMVVFGFPSGIRVEAKRSGVVTAMLRKAIMSRMPEPLPPEVSGHNADELTHVAYLAVPDAGGVGARGDITSVAVWTPRGTPNLVSQISAALTTGKPLHLDLPGVRLRLRPQDAEPVTAGLSGPSRSWTTVTPMVLDRYPGKGREAAEIARTCIRSGLPSPIEVTTSRNPFVHGAADLGRSQLPRRDNRPYTHAKITFAEPATGPVLLGSQRYLGMGLFLPTHS</sequence>
<evidence type="ECO:0000313" key="2">
    <source>
        <dbReference type="Proteomes" id="UP001500729"/>
    </source>
</evidence>
<gene>
    <name evidence="1" type="ORF">GCM10009533_71350</name>
</gene>
<evidence type="ECO:0008006" key="3">
    <source>
        <dbReference type="Google" id="ProtNLM"/>
    </source>
</evidence>
<evidence type="ECO:0000313" key="1">
    <source>
        <dbReference type="EMBL" id="GAA0565390.1"/>
    </source>
</evidence>
<dbReference type="Pfam" id="PF09609">
    <property type="entry name" value="Cas_GSU0054"/>
    <property type="match status" value="1"/>
</dbReference>
<protein>
    <recommendedName>
        <fullName evidence="3">Type I-U CRISPR-associated protein Cas5/Cas6</fullName>
    </recommendedName>
</protein>
<reference evidence="1 2" key="1">
    <citation type="journal article" date="2019" name="Int. J. Syst. Evol. Microbiol.">
        <title>The Global Catalogue of Microorganisms (GCM) 10K type strain sequencing project: providing services to taxonomists for standard genome sequencing and annotation.</title>
        <authorList>
            <consortium name="The Broad Institute Genomics Platform"/>
            <consortium name="The Broad Institute Genome Sequencing Center for Infectious Disease"/>
            <person name="Wu L."/>
            <person name="Ma J."/>
        </authorList>
    </citation>
    <scope>NUCLEOTIDE SEQUENCE [LARGE SCALE GENOMIC DNA]</scope>
    <source>
        <strain evidence="1 2">JCM 10303</strain>
    </source>
</reference>
<dbReference type="NCBIfam" id="TIGR02165">
    <property type="entry name" value="cas5_6_GSU0054"/>
    <property type="match status" value="1"/>
</dbReference>
<dbReference type="Proteomes" id="UP001500729">
    <property type="component" value="Unassembled WGS sequence"/>
</dbReference>
<proteinExistence type="predicted"/>
<dbReference type="InterPro" id="IPR019089">
    <property type="entry name" value="Cas_GSU0054"/>
</dbReference>
<keyword evidence="2" id="KW-1185">Reference proteome</keyword>
<dbReference type="EMBL" id="BAAAGS010000119">
    <property type="protein sequence ID" value="GAA0565390.1"/>
    <property type="molecule type" value="Genomic_DNA"/>
</dbReference>
<accession>A0ABN1EF91</accession>
<name>A0ABN1EF91_SACER</name>